<dbReference type="GO" id="GO:0000070">
    <property type="term" value="P:mitotic sister chromatid segregation"/>
    <property type="evidence" value="ECO:0007669"/>
    <property type="project" value="TreeGrafter"/>
</dbReference>
<dbReference type="GO" id="GO:0072686">
    <property type="term" value="C:mitotic spindle"/>
    <property type="evidence" value="ECO:0007669"/>
    <property type="project" value="TreeGrafter"/>
</dbReference>
<dbReference type="OrthoDB" id="9940269at2759"/>
<protein>
    <submittedName>
        <fullName evidence="2">SKAP protein</fullName>
    </submittedName>
</protein>
<proteinExistence type="predicted"/>
<accession>A0A7K9YMV9</accession>
<reference evidence="2 3" key="1">
    <citation type="submission" date="2019-09" db="EMBL/GenBank/DDBJ databases">
        <title>Bird 10,000 Genomes (B10K) Project - Family phase.</title>
        <authorList>
            <person name="Zhang G."/>
        </authorList>
    </citation>
    <scope>NUCLEOTIDE SEQUENCE [LARGE SCALE GENOMIC DNA]</scope>
    <source>
        <strain evidence="2">B10K-DU-001-53</strain>
        <tissue evidence="2">Muscle</tissue>
    </source>
</reference>
<sequence length="268" mass="29684">CASPPKPFGAGCVSSGRCEERAGERMDVEVSRIPVYAAFHRGPVEAQVPFSTKKQCAGKASGLELNKDPDFNFGSNVPADGVFRATNPGMPKSAKKVEPPLKKAATRGPLSRYKLEAELKTRNQLLESAKQQLHSRLTGAQGTIKELKEENEGLVQEVERLKKFQETCMVILESRNIDPVTGNNILEEEEKTKECQEQTALLTEKLVAGLKLFNETAEKEKEALQTAMARWKSAAEERQRSLEQHSSFQEELKGCSAILDQLEQLLAQ</sequence>
<keyword evidence="3" id="KW-1185">Reference proteome</keyword>
<dbReference type="GO" id="GO:0000776">
    <property type="term" value="C:kinetochore"/>
    <property type="evidence" value="ECO:0007669"/>
    <property type="project" value="InterPro"/>
</dbReference>
<dbReference type="GO" id="GO:0034451">
    <property type="term" value="C:centriolar satellite"/>
    <property type="evidence" value="ECO:0007669"/>
    <property type="project" value="TreeGrafter"/>
</dbReference>
<evidence type="ECO:0000256" key="1">
    <source>
        <dbReference type="SAM" id="Coils"/>
    </source>
</evidence>
<dbReference type="PANTHER" id="PTHR31940">
    <property type="entry name" value="SMALL KINETOCHORE-ASSOCIATED PROTEIN"/>
    <property type="match status" value="1"/>
</dbReference>
<comment type="caution">
    <text evidence="2">The sequence shown here is derived from an EMBL/GenBank/DDBJ whole genome shotgun (WGS) entry which is preliminary data.</text>
</comment>
<organism evidence="2 3">
    <name type="scientific">Odontophorus gujanensis</name>
    <name type="common">marbled wood quail</name>
    <dbReference type="NCBI Taxonomy" id="886794"/>
    <lineage>
        <taxon>Eukaryota</taxon>
        <taxon>Metazoa</taxon>
        <taxon>Chordata</taxon>
        <taxon>Craniata</taxon>
        <taxon>Vertebrata</taxon>
        <taxon>Euteleostomi</taxon>
        <taxon>Archelosauria</taxon>
        <taxon>Archosauria</taxon>
        <taxon>Dinosauria</taxon>
        <taxon>Saurischia</taxon>
        <taxon>Theropoda</taxon>
        <taxon>Coelurosauria</taxon>
        <taxon>Aves</taxon>
        <taxon>Neognathae</taxon>
        <taxon>Galloanserae</taxon>
        <taxon>Galliformes</taxon>
        <taxon>Odontophoridae</taxon>
        <taxon>Odontophorus</taxon>
    </lineage>
</organism>
<dbReference type="GO" id="GO:0007051">
    <property type="term" value="P:spindle organization"/>
    <property type="evidence" value="ECO:0007669"/>
    <property type="project" value="InterPro"/>
</dbReference>
<dbReference type="InterPro" id="IPR033373">
    <property type="entry name" value="SKAP"/>
</dbReference>
<evidence type="ECO:0000313" key="3">
    <source>
        <dbReference type="Proteomes" id="UP000522663"/>
    </source>
</evidence>
<dbReference type="GO" id="GO:0035371">
    <property type="term" value="C:microtubule plus-end"/>
    <property type="evidence" value="ECO:0007669"/>
    <property type="project" value="TreeGrafter"/>
</dbReference>
<keyword evidence="1" id="KW-0175">Coiled coil</keyword>
<gene>
    <name evidence="2" type="primary">Knstrn</name>
    <name evidence="2" type="ORF">ODOGUJ_R07588</name>
</gene>
<dbReference type="Proteomes" id="UP000522663">
    <property type="component" value="Unassembled WGS sequence"/>
</dbReference>
<dbReference type="GO" id="GO:0051988">
    <property type="term" value="P:regulation of attachment of spindle microtubules to kinetochore"/>
    <property type="evidence" value="ECO:0007669"/>
    <property type="project" value="InterPro"/>
</dbReference>
<feature type="coiled-coil region" evidence="1">
    <location>
        <begin position="130"/>
        <end position="164"/>
    </location>
</feature>
<dbReference type="PANTHER" id="PTHR31940:SF2">
    <property type="entry name" value="SMALL KINETOCHORE-ASSOCIATED PROTEIN"/>
    <property type="match status" value="1"/>
</dbReference>
<dbReference type="AlphaFoldDB" id="A0A7K9YMV9"/>
<name>A0A7K9YMV9_9GALL</name>
<feature type="non-terminal residue" evidence="2">
    <location>
        <position position="268"/>
    </location>
</feature>
<dbReference type="EMBL" id="VXAB01007765">
    <property type="protein sequence ID" value="NXJ10637.1"/>
    <property type="molecule type" value="Genomic_DNA"/>
</dbReference>
<feature type="non-terminal residue" evidence="2">
    <location>
        <position position="1"/>
    </location>
</feature>
<evidence type="ECO:0000313" key="2">
    <source>
        <dbReference type="EMBL" id="NXJ10637.1"/>
    </source>
</evidence>